<organism evidence="2">
    <name type="scientific">marine sediment metagenome</name>
    <dbReference type="NCBI Taxonomy" id="412755"/>
    <lineage>
        <taxon>unclassified sequences</taxon>
        <taxon>metagenomes</taxon>
        <taxon>ecological metagenomes</taxon>
    </lineage>
</organism>
<feature type="region of interest" description="Disordered" evidence="1">
    <location>
        <begin position="90"/>
        <end position="109"/>
    </location>
</feature>
<evidence type="ECO:0000313" key="2">
    <source>
        <dbReference type="EMBL" id="GAI08921.1"/>
    </source>
</evidence>
<dbReference type="EMBL" id="BARV01006163">
    <property type="protein sequence ID" value="GAI08921.1"/>
    <property type="molecule type" value="Genomic_DNA"/>
</dbReference>
<feature type="non-terminal residue" evidence="2">
    <location>
        <position position="132"/>
    </location>
</feature>
<protein>
    <submittedName>
        <fullName evidence="2">Uncharacterized protein</fullName>
    </submittedName>
</protein>
<proteinExistence type="predicted"/>
<gene>
    <name evidence="2" type="ORF">S06H3_12600</name>
</gene>
<comment type="caution">
    <text evidence="2">The sequence shown here is derived from an EMBL/GenBank/DDBJ whole genome shotgun (WGS) entry which is preliminary data.</text>
</comment>
<feature type="compositionally biased region" description="Basic and acidic residues" evidence="1">
    <location>
        <begin position="90"/>
        <end position="105"/>
    </location>
</feature>
<dbReference type="AlphaFoldDB" id="X1LSX1"/>
<accession>X1LSX1</accession>
<name>X1LSX1_9ZZZZ</name>
<sequence length="132" mass="14981">MLDSSRKRNGDGGYLNRTEILRAVVADAESIGMRDRNKIEQLTTQVIERLERQQTLPGMEHLVPKHRQQRRHPTESEIHAMVKEILAGEKPARSEEVKPEMETLTKEMPVIPAKPRAQLAAGINLTENAIRV</sequence>
<reference evidence="2" key="1">
    <citation type="journal article" date="2014" name="Front. Microbiol.">
        <title>High frequency of phylogenetically diverse reductive dehalogenase-homologous genes in deep subseafloor sedimentary metagenomes.</title>
        <authorList>
            <person name="Kawai M."/>
            <person name="Futagami T."/>
            <person name="Toyoda A."/>
            <person name="Takaki Y."/>
            <person name="Nishi S."/>
            <person name="Hori S."/>
            <person name="Arai W."/>
            <person name="Tsubouchi T."/>
            <person name="Morono Y."/>
            <person name="Uchiyama I."/>
            <person name="Ito T."/>
            <person name="Fujiyama A."/>
            <person name="Inagaki F."/>
            <person name="Takami H."/>
        </authorList>
    </citation>
    <scope>NUCLEOTIDE SEQUENCE</scope>
    <source>
        <strain evidence="2">Expedition CK06-06</strain>
    </source>
</reference>
<evidence type="ECO:0000256" key="1">
    <source>
        <dbReference type="SAM" id="MobiDB-lite"/>
    </source>
</evidence>